<reference evidence="1" key="2">
    <citation type="submission" date="2024-03" db="EMBL/GenBank/DDBJ databases">
        <authorList>
            <person name="Bromfield E.S.P."/>
            <person name="Cloutier S."/>
        </authorList>
    </citation>
    <scope>NUCLEOTIDE SEQUENCE</scope>
    <source>
        <strain evidence="1">5S5</strain>
    </source>
</reference>
<reference evidence="1" key="1">
    <citation type="journal article" date="2021" name="Int. J. Syst. Evol. Microbiol.">
        <title>Bradyrhizobium septentrionale sp. nov. (sv. septentrionale) and Bradyrhizobium quebecense sp. nov. (sv. septentrionale) associated with legumes native to Canada possess rearranged symbiosis genes and numerous insertion sequences.</title>
        <authorList>
            <person name="Bromfield E.S.P."/>
            <person name="Cloutier S."/>
        </authorList>
    </citation>
    <scope>NUCLEOTIDE SEQUENCE</scope>
    <source>
        <strain evidence="1">5S5</strain>
    </source>
</reference>
<evidence type="ECO:0000313" key="2">
    <source>
        <dbReference type="Proteomes" id="UP001432046"/>
    </source>
</evidence>
<keyword evidence="2" id="KW-1185">Reference proteome</keyword>
<dbReference type="EMBL" id="CP147711">
    <property type="protein sequence ID" value="WXC76319.1"/>
    <property type="molecule type" value="Genomic_DNA"/>
</dbReference>
<proteinExistence type="predicted"/>
<gene>
    <name evidence="1" type="ORF">WDK88_22655</name>
</gene>
<accession>A0ABZ2NNG4</accession>
<protein>
    <submittedName>
        <fullName evidence="1">Pyocin knob domain-containing protein</fullName>
    </submittedName>
</protein>
<dbReference type="CDD" id="cd19958">
    <property type="entry name" value="pyocin_knob"/>
    <property type="match status" value="1"/>
</dbReference>
<dbReference type="Proteomes" id="UP001432046">
    <property type="component" value="Chromosome"/>
</dbReference>
<dbReference type="RefSeq" id="WP_338833286.1">
    <property type="nucleotide sequence ID" value="NZ_CP147711.1"/>
</dbReference>
<name>A0ABZ2NNG4_9BRAD</name>
<sequence length="642" mass="63593">MTALASYATGTVSVAANGTVVTGSATIWSGTNVRPGDILQIGNFQTVIADVTDPTHLVIPPWGGGAQAGVAYVVWKVSPQRIAGAQAMADVSTLVAALNTTGFFWFVDASLAAPDPSLGSDGQFALQPSTGKMWVHVAGAWSFLGIYRGLGTPAPYDNAKTYNLMDVATSGGSSYVWINPAPGSGQAPPNATYWAVLASKGDQGAQGIQGAGYGGTSTTSLTIGAGAQAFTTQAGMAYQNGARVRAISTANPSNWMEGLATYAGTILTITVDKTNGAGTIASWNFNIVGQPGAGDLSSANNLSDVANPATARLNLGIRQVIDLSGAADCNAIVTTGSYQLSSTTNVNAPFAGALWYLEVLAYSLAGYVEQRAIVLNGTPTNTQTYFRVQQAGTWYPWRLLLAHDDNLAALANKATARTNLGAVGRLNLLRFTASGTYNPSANIIGALVEALGGGGAGGGVAPNSSYVLAGPGGGAGGKSLRWLTAAQLGAAQTVAIGAGGTGNSAGAGGTGSPTSLGSLVVASGGVGGGAMSTGSVGAPGGGGTITTGDYGFTGNTGDNGHYQQMPSTTNIIVGKGRGADSPYGSGGVGIMGNATAYQSNGNAATGFGAGGGGGLSNQSAASNISGGAGSSGLINIWELLAQ</sequence>
<organism evidence="1 2">
    <name type="scientific">Bradyrhizobium septentrionale</name>
    <dbReference type="NCBI Taxonomy" id="1404411"/>
    <lineage>
        <taxon>Bacteria</taxon>
        <taxon>Pseudomonadati</taxon>
        <taxon>Pseudomonadota</taxon>
        <taxon>Alphaproteobacteria</taxon>
        <taxon>Hyphomicrobiales</taxon>
        <taxon>Nitrobacteraceae</taxon>
        <taxon>Bradyrhizobium</taxon>
    </lineage>
</organism>
<evidence type="ECO:0000313" key="1">
    <source>
        <dbReference type="EMBL" id="WXC76319.1"/>
    </source>
</evidence>